<proteinExistence type="predicted"/>
<accession>A0A6J5SL66</accession>
<dbReference type="EMBL" id="LR797423">
    <property type="protein sequence ID" value="CAB4215280.1"/>
    <property type="molecule type" value="Genomic_DNA"/>
</dbReference>
<evidence type="ECO:0000256" key="1">
    <source>
        <dbReference type="SAM" id="Coils"/>
    </source>
</evidence>
<organism evidence="2">
    <name type="scientific">uncultured Caudovirales phage</name>
    <dbReference type="NCBI Taxonomy" id="2100421"/>
    <lineage>
        <taxon>Viruses</taxon>
        <taxon>Duplodnaviria</taxon>
        <taxon>Heunggongvirae</taxon>
        <taxon>Uroviricota</taxon>
        <taxon>Caudoviricetes</taxon>
        <taxon>Peduoviridae</taxon>
        <taxon>Maltschvirus</taxon>
        <taxon>Maltschvirus maltsch</taxon>
    </lineage>
</organism>
<gene>
    <name evidence="2" type="ORF">UFOVP1475_3</name>
</gene>
<keyword evidence="1" id="KW-0175">Coiled coil</keyword>
<sequence>MTIEQIEHALKVMYSQVKQLKDKVSDLEKDMEFYSTLDLSEETKRKRQYWKDTDTRTNR</sequence>
<reference evidence="2" key="1">
    <citation type="submission" date="2020-05" db="EMBL/GenBank/DDBJ databases">
        <authorList>
            <person name="Chiriac C."/>
            <person name="Salcher M."/>
            <person name="Ghai R."/>
            <person name="Kavagutti S V."/>
        </authorList>
    </citation>
    <scope>NUCLEOTIDE SEQUENCE</scope>
</reference>
<evidence type="ECO:0000313" key="2">
    <source>
        <dbReference type="EMBL" id="CAB4215280.1"/>
    </source>
</evidence>
<protein>
    <submittedName>
        <fullName evidence="2">Uncharacterized protein</fullName>
    </submittedName>
</protein>
<feature type="coiled-coil region" evidence="1">
    <location>
        <begin position="3"/>
        <end position="37"/>
    </location>
</feature>
<name>A0A6J5SL66_9CAUD</name>